<proteinExistence type="predicted"/>
<dbReference type="InterPro" id="IPR020056">
    <property type="entry name" value="Rbsml_bL25/Gln-tRNA_synth_N"/>
</dbReference>
<dbReference type="PANTHER" id="PTHR43097:SF5">
    <property type="entry name" value="GLUTAMATE--TRNA LIGASE"/>
    <property type="match status" value="1"/>
</dbReference>
<reference evidence="4" key="1">
    <citation type="journal article" date="2014" name="Front. Microbiol.">
        <title>High frequency of phylogenetically diverse reductive dehalogenase-homologous genes in deep subseafloor sedimentary metagenomes.</title>
        <authorList>
            <person name="Kawai M."/>
            <person name="Futagami T."/>
            <person name="Toyoda A."/>
            <person name="Takaki Y."/>
            <person name="Nishi S."/>
            <person name="Hori S."/>
            <person name="Arai W."/>
            <person name="Tsubouchi T."/>
            <person name="Morono Y."/>
            <person name="Uchiyama I."/>
            <person name="Ito T."/>
            <person name="Fujiyama A."/>
            <person name="Inagaki F."/>
            <person name="Takami H."/>
        </authorList>
    </citation>
    <scope>NUCLEOTIDE SEQUENCE</scope>
    <source>
        <strain evidence="4">Expedition CK06-06</strain>
    </source>
</reference>
<dbReference type="GO" id="GO:0005829">
    <property type="term" value="C:cytosol"/>
    <property type="evidence" value="ECO:0007669"/>
    <property type="project" value="TreeGrafter"/>
</dbReference>
<dbReference type="GO" id="GO:0004819">
    <property type="term" value="F:glutamine-tRNA ligase activity"/>
    <property type="evidence" value="ECO:0007669"/>
    <property type="project" value="TreeGrafter"/>
</dbReference>
<dbReference type="InterPro" id="IPR049437">
    <property type="entry name" value="tRNA-synt_1c_C2"/>
</dbReference>
<dbReference type="Gene3D" id="2.40.240.10">
    <property type="entry name" value="Ribosomal Protein L25, Chain P"/>
    <property type="match status" value="2"/>
</dbReference>
<dbReference type="Pfam" id="PF20974">
    <property type="entry name" value="tRNA-synt_1c_C2"/>
    <property type="match status" value="1"/>
</dbReference>
<feature type="domain" description="Glutamyl/glutaminyl-tRNA synthetase class Ib anti-codon binding" evidence="2">
    <location>
        <begin position="2"/>
        <end position="67"/>
    </location>
</feature>
<feature type="domain" description="tRNA synthetases class I (E and Q) anti-codon binding" evidence="3">
    <location>
        <begin position="86"/>
        <end position="156"/>
    </location>
</feature>
<dbReference type="AlphaFoldDB" id="X1AG61"/>
<evidence type="ECO:0000259" key="2">
    <source>
        <dbReference type="Pfam" id="PF03950"/>
    </source>
</evidence>
<protein>
    <submittedName>
        <fullName evidence="4">Uncharacterized protein</fullName>
    </submittedName>
</protein>
<dbReference type="InterPro" id="IPR011035">
    <property type="entry name" value="Ribosomal_bL25/Gln-tRNA_synth"/>
</dbReference>
<name>X1AG61_9ZZZZ</name>
<evidence type="ECO:0000313" key="4">
    <source>
        <dbReference type="EMBL" id="GAG59041.1"/>
    </source>
</evidence>
<dbReference type="PANTHER" id="PTHR43097">
    <property type="entry name" value="GLUTAMINE-TRNA LIGASE"/>
    <property type="match status" value="1"/>
</dbReference>
<dbReference type="EMBL" id="BART01004952">
    <property type="protein sequence ID" value="GAG59041.1"/>
    <property type="molecule type" value="Genomic_DNA"/>
</dbReference>
<dbReference type="GO" id="GO:0006425">
    <property type="term" value="P:glutaminyl-tRNA aminoacylation"/>
    <property type="evidence" value="ECO:0007669"/>
    <property type="project" value="TreeGrafter"/>
</dbReference>
<accession>X1AG61</accession>
<evidence type="ECO:0000259" key="3">
    <source>
        <dbReference type="Pfam" id="PF20974"/>
    </source>
</evidence>
<dbReference type="InterPro" id="IPR050132">
    <property type="entry name" value="Gln/Glu-tRNA_Ligase"/>
</dbReference>
<dbReference type="SUPFAM" id="SSF50715">
    <property type="entry name" value="Ribosomal protein L25-like"/>
    <property type="match status" value="1"/>
</dbReference>
<gene>
    <name evidence="4" type="ORF">S01H4_11932</name>
</gene>
<evidence type="ECO:0000256" key="1">
    <source>
        <dbReference type="ARBA" id="ARBA00022917"/>
    </source>
</evidence>
<feature type="non-terminal residue" evidence="4">
    <location>
        <position position="1"/>
    </location>
</feature>
<dbReference type="GO" id="GO:0005524">
    <property type="term" value="F:ATP binding"/>
    <property type="evidence" value="ECO:0007669"/>
    <property type="project" value="InterPro"/>
</dbReference>
<organism evidence="4">
    <name type="scientific">marine sediment metagenome</name>
    <dbReference type="NCBI Taxonomy" id="412755"/>
    <lineage>
        <taxon>unclassified sequences</taxon>
        <taxon>metagenomes</taxon>
        <taxon>ecological metagenomes</taxon>
    </lineage>
</organism>
<sequence length="188" mass="21548">SAGKRRIPFGRELWIEREDFREDPPKKFHRLSPGREVRLKYAYYITCEEVIKDPTTGEIMELHCTYDPATKGGWSQDGRKVKGTSHWISAAHCRAAEFRLYDRLFMTPNPDEGAGFLSNINPQSLEKISGFIESDLEGIPIGSQYQFERQGYFCVDPDSSSESMVFNRSVSLRDSWAKIEASIQKAKK</sequence>
<comment type="caution">
    <text evidence="4">The sequence shown here is derived from an EMBL/GenBank/DDBJ whole genome shotgun (WGS) entry which is preliminary data.</text>
</comment>
<dbReference type="Pfam" id="PF03950">
    <property type="entry name" value="tRNA-synt_1c_C"/>
    <property type="match status" value="1"/>
</dbReference>
<dbReference type="InterPro" id="IPR020059">
    <property type="entry name" value="Glu/Gln-tRNA-synth_Ib_codon-bd"/>
</dbReference>
<keyword evidence="1" id="KW-0648">Protein biosynthesis</keyword>